<dbReference type="EMBL" id="BPLR01008314">
    <property type="protein sequence ID" value="GIY23794.1"/>
    <property type="molecule type" value="Genomic_DNA"/>
</dbReference>
<keyword evidence="3" id="KW-0833">Ubl conjugation pathway</keyword>
<gene>
    <name evidence="6" type="primary">RNF7</name>
    <name evidence="6" type="ORF">CEXT_61361</name>
</gene>
<evidence type="ECO:0000313" key="6">
    <source>
        <dbReference type="EMBL" id="GIY23794.1"/>
    </source>
</evidence>
<comment type="caution">
    <text evidence="6">The sequence shown here is derived from an EMBL/GenBank/DDBJ whole genome shotgun (WGS) entry which is preliminary data.</text>
</comment>
<keyword evidence="2" id="KW-0863">Zinc-finger</keyword>
<reference evidence="6 7" key="1">
    <citation type="submission" date="2021-06" db="EMBL/GenBank/DDBJ databases">
        <title>Caerostris extrusa draft genome.</title>
        <authorList>
            <person name="Kono N."/>
            <person name="Arakawa K."/>
        </authorList>
    </citation>
    <scope>NUCLEOTIDE SEQUENCE [LARGE SCALE GENOMIC DNA]</scope>
</reference>
<dbReference type="SUPFAM" id="SSF57850">
    <property type="entry name" value="RING/U-box"/>
    <property type="match status" value="1"/>
</dbReference>
<sequence length="168" mass="19566">MSHNNDEVSMNDDEEINDREYENNDQKPEKMFTLKKWNAVAMWSWDVECDTCAICRVQVMDACLRCQAENKQDDCVVVWENVITHFIIAACLYGLLNLCGESFTKNNPQKTIQPLRVTNIIIEGMDRTHIMDDFILDVTKAFSLLRHDDPMFKKDPVKHSYLPHSSHL</sequence>
<organism evidence="6 7">
    <name type="scientific">Caerostris extrusa</name>
    <name type="common">Bark spider</name>
    <name type="synonym">Caerostris bankana</name>
    <dbReference type="NCBI Taxonomy" id="172846"/>
    <lineage>
        <taxon>Eukaryota</taxon>
        <taxon>Metazoa</taxon>
        <taxon>Ecdysozoa</taxon>
        <taxon>Arthropoda</taxon>
        <taxon>Chelicerata</taxon>
        <taxon>Arachnida</taxon>
        <taxon>Araneae</taxon>
        <taxon>Araneomorphae</taxon>
        <taxon>Entelegynae</taxon>
        <taxon>Araneoidea</taxon>
        <taxon>Araneidae</taxon>
        <taxon>Caerostris</taxon>
    </lineage>
</organism>
<evidence type="ECO:0000256" key="4">
    <source>
        <dbReference type="ARBA" id="ARBA00022833"/>
    </source>
</evidence>
<dbReference type="Gene3D" id="3.30.40.10">
    <property type="entry name" value="Zinc/RING finger domain, C3HC4 (zinc finger)"/>
    <property type="match status" value="1"/>
</dbReference>
<keyword evidence="1" id="KW-0479">Metal-binding</keyword>
<evidence type="ECO:0000256" key="2">
    <source>
        <dbReference type="ARBA" id="ARBA00022771"/>
    </source>
</evidence>
<protein>
    <submittedName>
        <fullName evidence="6">RING-box protein 2</fullName>
    </submittedName>
</protein>
<evidence type="ECO:0000256" key="3">
    <source>
        <dbReference type="ARBA" id="ARBA00022786"/>
    </source>
</evidence>
<dbReference type="InterPro" id="IPR051031">
    <property type="entry name" value="RING-box_E3_Ubiquitin_Ligase"/>
</dbReference>
<dbReference type="InterPro" id="IPR013083">
    <property type="entry name" value="Znf_RING/FYVE/PHD"/>
</dbReference>
<dbReference type="Proteomes" id="UP001054945">
    <property type="component" value="Unassembled WGS sequence"/>
</dbReference>
<evidence type="ECO:0000256" key="5">
    <source>
        <dbReference type="SAM" id="MobiDB-lite"/>
    </source>
</evidence>
<evidence type="ECO:0000256" key="1">
    <source>
        <dbReference type="ARBA" id="ARBA00022723"/>
    </source>
</evidence>
<accession>A0AAV4RQJ9</accession>
<keyword evidence="4" id="KW-0862">Zinc</keyword>
<keyword evidence="7" id="KW-1185">Reference proteome</keyword>
<feature type="region of interest" description="Disordered" evidence="5">
    <location>
        <begin position="1"/>
        <end position="23"/>
    </location>
</feature>
<dbReference type="PANTHER" id="PTHR11210">
    <property type="entry name" value="RING BOX"/>
    <property type="match status" value="1"/>
</dbReference>
<name>A0AAV4RQJ9_CAEEX</name>
<dbReference type="GO" id="GO:0008270">
    <property type="term" value="F:zinc ion binding"/>
    <property type="evidence" value="ECO:0007669"/>
    <property type="project" value="UniProtKB-KW"/>
</dbReference>
<evidence type="ECO:0000313" key="7">
    <source>
        <dbReference type="Proteomes" id="UP001054945"/>
    </source>
</evidence>
<dbReference type="AlphaFoldDB" id="A0AAV4RQJ9"/>
<proteinExistence type="predicted"/>